<dbReference type="OrthoDB" id="2104804at2759"/>
<dbReference type="AlphaFoldDB" id="A0A9W8G2L3"/>
<comment type="caution">
    <text evidence="1">The sequence shown here is derived from an EMBL/GenBank/DDBJ whole genome shotgun (WGS) entry which is preliminary data.</text>
</comment>
<evidence type="ECO:0000313" key="1">
    <source>
        <dbReference type="EMBL" id="KAJ2669370.1"/>
    </source>
</evidence>
<dbReference type="EMBL" id="JANBTW010000153">
    <property type="protein sequence ID" value="KAJ2669370.1"/>
    <property type="molecule type" value="Genomic_DNA"/>
</dbReference>
<organism evidence="1 2">
    <name type="scientific">Coemansia spiralis</name>
    <dbReference type="NCBI Taxonomy" id="417178"/>
    <lineage>
        <taxon>Eukaryota</taxon>
        <taxon>Fungi</taxon>
        <taxon>Fungi incertae sedis</taxon>
        <taxon>Zoopagomycota</taxon>
        <taxon>Kickxellomycotina</taxon>
        <taxon>Kickxellomycetes</taxon>
        <taxon>Kickxellales</taxon>
        <taxon>Kickxellaceae</taxon>
        <taxon>Coemansia</taxon>
    </lineage>
</organism>
<evidence type="ECO:0000313" key="2">
    <source>
        <dbReference type="Proteomes" id="UP001151518"/>
    </source>
</evidence>
<dbReference type="Proteomes" id="UP001151518">
    <property type="component" value="Unassembled WGS sequence"/>
</dbReference>
<protein>
    <submittedName>
        <fullName evidence="1">Uncharacterized protein</fullName>
    </submittedName>
</protein>
<name>A0A9W8G2L3_9FUNG</name>
<accession>A0A9W8G2L3</accession>
<reference evidence="1" key="1">
    <citation type="submission" date="2022-07" db="EMBL/GenBank/DDBJ databases">
        <title>Phylogenomic reconstructions and comparative analyses of Kickxellomycotina fungi.</title>
        <authorList>
            <person name="Reynolds N.K."/>
            <person name="Stajich J.E."/>
            <person name="Barry K."/>
            <person name="Grigoriev I.V."/>
            <person name="Crous P."/>
            <person name="Smith M.E."/>
        </authorList>
    </citation>
    <scope>NUCLEOTIDE SEQUENCE</scope>
    <source>
        <strain evidence="1">NRRL 3115</strain>
    </source>
</reference>
<proteinExistence type="predicted"/>
<sequence>MAKSDQSPFAYTVGNQIEMDPGGCVCVRAVVPRKNKEPRYRPVSGWPEDSLMVDLVLTETKQPNGINDPLYRDSRVTVSVDMHTVRHTEKYNLYQGTAQLFDPGVYEIDARVEFQNYQWNVEPGQLTAPYNETIVSSESKIKVRYDPKHPTFVGRHQNLPLCTEGDSRGRWIPANNLRWPQWQHTMPVEDGRVWLPYHCRLRRISHMEFAFHMSIKYPAVHWYGDSNSRRTLRPFAMGGRWCHRKNTTLRLDCLCNDAPKDLFPSEWYPTMHTPHLYRIYGTGVNATEMFAKLDNSSATDPRPILDKDPVDAYLGPDYVPPGYRFRRDYFDLYYLFTRGTQDMFGSHWARDITPDRISNYPGASLVVVQMITWDVAFGTMKEFAQDTERLTQRLKKVYPGARFVYRSGPYWCCRNSEDQDKKYTRLRFHMFDQYARGVFKRRLGALVWDTMGPQAQRPPESKRLSENMPCRSAHSRSEVIHMDNQILMNMLVNQDKI</sequence>
<gene>
    <name evidence="1" type="ORF">GGI25_006170</name>
</gene>